<dbReference type="RefSeq" id="XP_014147163.1">
    <property type="nucleotide sequence ID" value="XM_014291688.1"/>
</dbReference>
<evidence type="ECO:0000313" key="2">
    <source>
        <dbReference type="EMBL" id="KNC73261.1"/>
    </source>
</evidence>
<organism evidence="2 3">
    <name type="scientific">Sphaeroforma arctica JP610</name>
    <dbReference type="NCBI Taxonomy" id="667725"/>
    <lineage>
        <taxon>Eukaryota</taxon>
        <taxon>Ichthyosporea</taxon>
        <taxon>Ichthyophonida</taxon>
        <taxon>Sphaeroforma</taxon>
    </lineage>
</organism>
<dbReference type="Proteomes" id="UP000054560">
    <property type="component" value="Unassembled WGS sequence"/>
</dbReference>
<reference evidence="2 3" key="1">
    <citation type="submission" date="2011-02" db="EMBL/GenBank/DDBJ databases">
        <title>The Genome Sequence of Sphaeroforma arctica JP610.</title>
        <authorList>
            <consortium name="The Broad Institute Genome Sequencing Platform"/>
            <person name="Russ C."/>
            <person name="Cuomo C."/>
            <person name="Young S.K."/>
            <person name="Zeng Q."/>
            <person name="Gargeya S."/>
            <person name="Alvarado L."/>
            <person name="Berlin A."/>
            <person name="Chapman S.B."/>
            <person name="Chen Z."/>
            <person name="Freedman E."/>
            <person name="Gellesch M."/>
            <person name="Goldberg J."/>
            <person name="Griggs A."/>
            <person name="Gujja S."/>
            <person name="Heilman E."/>
            <person name="Heiman D."/>
            <person name="Howarth C."/>
            <person name="Mehta T."/>
            <person name="Neiman D."/>
            <person name="Pearson M."/>
            <person name="Roberts A."/>
            <person name="Saif S."/>
            <person name="Shea T."/>
            <person name="Shenoy N."/>
            <person name="Sisk P."/>
            <person name="Stolte C."/>
            <person name="Sykes S."/>
            <person name="White J."/>
            <person name="Yandava C."/>
            <person name="Burger G."/>
            <person name="Gray M.W."/>
            <person name="Holland P.W.H."/>
            <person name="King N."/>
            <person name="Lang F.B.F."/>
            <person name="Roger A.J."/>
            <person name="Ruiz-Trillo I."/>
            <person name="Haas B."/>
            <person name="Nusbaum C."/>
            <person name="Birren B."/>
        </authorList>
    </citation>
    <scope>NUCLEOTIDE SEQUENCE [LARGE SCALE GENOMIC DNA]</scope>
    <source>
        <strain evidence="2 3">JP610</strain>
    </source>
</reference>
<dbReference type="GeneID" id="25914685"/>
<protein>
    <submittedName>
        <fullName evidence="2">Uncharacterized protein</fullName>
    </submittedName>
</protein>
<evidence type="ECO:0000313" key="3">
    <source>
        <dbReference type="Proteomes" id="UP000054560"/>
    </source>
</evidence>
<accession>A0A0L0F9P7</accession>
<feature type="region of interest" description="Disordered" evidence="1">
    <location>
        <begin position="50"/>
        <end position="70"/>
    </location>
</feature>
<feature type="compositionally biased region" description="Basic residues" evidence="1">
    <location>
        <begin position="168"/>
        <end position="178"/>
    </location>
</feature>
<feature type="region of interest" description="Disordered" evidence="1">
    <location>
        <begin position="392"/>
        <end position="418"/>
    </location>
</feature>
<sequence>NRSLISASPWVRLSDITRVDDEYVLLGNDRDDWECADQAYWLTQLPEARDNTHGVSTANATTSTTQPTPAPMPAAVSLDASDGTLNIHGGGNPIVGSEARTLTGSVAGSSTVPESGAGAGTGIDSVVGEGGGSAARMHAQGMGVERNTGLSTDTLGPIPSLELLTQPHHFRRRRRRKRAEHDSIGLKGSGNSEPASGSTREKVGISKAGTSESTGVQKTGKTEEDTGVGGIAVTDVDTDRETPAVEATGAQGGAEGIGTNTGLDSDSDADGEEQAVVCRDICDYEDTIFSRQCTLLMALKGEVMAAEEVLRTHDSFYDKLLQILEHLEQSVLDRSFSTCEAFVEAVVEESLRLIREEDVPRAVSEVLDKLQKNLAECVARLRPVRVLSSASKSHCSGTCSAKAETDGKQAAEVDSTSQ</sequence>
<feature type="non-terminal residue" evidence="2">
    <location>
        <position position="1"/>
    </location>
</feature>
<feature type="region of interest" description="Disordered" evidence="1">
    <location>
        <begin position="152"/>
        <end position="269"/>
    </location>
</feature>
<feature type="compositionally biased region" description="Polar residues" evidence="1">
    <location>
        <begin position="208"/>
        <end position="219"/>
    </location>
</feature>
<name>A0A0L0F9P7_9EUKA</name>
<feature type="compositionally biased region" description="Polar residues" evidence="1">
    <location>
        <begin position="189"/>
        <end position="198"/>
    </location>
</feature>
<feature type="compositionally biased region" description="Low complexity" evidence="1">
    <location>
        <begin position="57"/>
        <end position="67"/>
    </location>
</feature>
<dbReference type="EMBL" id="KQ245851">
    <property type="protein sequence ID" value="KNC73261.1"/>
    <property type="molecule type" value="Genomic_DNA"/>
</dbReference>
<evidence type="ECO:0000256" key="1">
    <source>
        <dbReference type="SAM" id="MobiDB-lite"/>
    </source>
</evidence>
<proteinExistence type="predicted"/>
<gene>
    <name evidence="2" type="ORF">SARC_14181</name>
</gene>
<dbReference type="AlphaFoldDB" id="A0A0L0F9P7"/>
<keyword evidence="3" id="KW-1185">Reference proteome</keyword>
<feature type="non-terminal residue" evidence="2">
    <location>
        <position position="418"/>
    </location>
</feature>